<protein>
    <submittedName>
        <fullName evidence="1">Uncharacterized protein</fullName>
    </submittedName>
</protein>
<evidence type="ECO:0000313" key="1">
    <source>
        <dbReference type="EMBL" id="OAG73469.1"/>
    </source>
</evidence>
<gene>
    <name evidence="1" type="ORF">Amal_03997</name>
</gene>
<sequence length="88" mass="9106">MKPKLPIKAPLGRIVPRAIAVRVFLIADTACGRPRHAVGVVDVHTIINSIAQNIAVACHLIVGIVIEAEQGVVGTVQKAEAAVGVNIG</sequence>
<reference evidence="1 2" key="1">
    <citation type="submission" date="2016-03" db="EMBL/GenBank/DDBJ databases">
        <title>Draft genome sequence of Acetobacter malorum CECT 7742, a strain isolated from strawberry vinegar.</title>
        <authorList>
            <person name="Sainz F."/>
            <person name="Mas A."/>
            <person name="Torija M.J."/>
        </authorList>
    </citation>
    <scope>NUCLEOTIDE SEQUENCE [LARGE SCALE GENOMIC DNA]</scope>
    <source>
        <strain evidence="1 2">CECT 7742</strain>
    </source>
</reference>
<organism evidence="1 2">
    <name type="scientific">Acetobacter malorum</name>
    <dbReference type="NCBI Taxonomy" id="178901"/>
    <lineage>
        <taxon>Bacteria</taxon>
        <taxon>Pseudomonadati</taxon>
        <taxon>Pseudomonadota</taxon>
        <taxon>Alphaproteobacteria</taxon>
        <taxon>Acetobacterales</taxon>
        <taxon>Acetobacteraceae</taxon>
        <taxon>Acetobacter</taxon>
    </lineage>
</organism>
<evidence type="ECO:0000313" key="2">
    <source>
        <dbReference type="Proteomes" id="UP000077349"/>
    </source>
</evidence>
<dbReference type="AlphaFoldDB" id="A0A177FZ96"/>
<comment type="caution">
    <text evidence="1">The sequence shown here is derived from an EMBL/GenBank/DDBJ whole genome shotgun (WGS) entry which is preliminary data.</text>
</comment>
<name>A0A177FZ96_9PROT</name>
<accession>A0A177FZ96</accession>
<proteinExistence type="predicted"/>
<dbReference type="EMBL" id="LVHD01000253">
    <property type="protein sequence ID" value="OAG73469.1"/>
    <property type="molecule type" value="Genomic_DNA"/>
</dbReference>
<dbReference type="Proteomes" id="UP000077349">
    <property type="component" value="Unassembled WGS sequence"/>
</dbReference>